<proteinExistence type="predicted"/>
<keyword evidence="2" id="KW-1185">Reference proteome</keyword>
<dbReference type="AlphaFoldDB" id="A0A0S4QPM0"/>
<sequence>MGLFRRRPDAARDDDPAPTFGGRTLSRLFGVSCTECRLGPASFTRVAAEAYAWANTHNELHHPARSSARVVTHR</sequence>
<name>A0A0S4QPM0_9ACTN</name>
<evidence type="ECO:0000313" key="1">
    <source>
        <dbReference type="EMBL" id="CUU57591.1"/>
    </source>
</evidence>
<protein>
    <submittedName>
        <fullName evidence="1">Uncharacterized protein</fullName>
    </submittedName>
</protein>
<organism evidence="1 2">
    <name type="scientific">Parafrankia irregularis</name>
    <dbReference type="NCBI Taxonomy" id="795642"/>
    <lineage>
        <taxon>Bacteria</taxon>
        <taxon>Bacillati</taxon>
        <taxon>Actinomycetota</taxon>
        <taxon>Actinomycetes</taxon>
        <taxon>Frankiales</taxon>
        <taxon>Frankiaceae</taxon>
        <taxon>Parafrankia</taxon>
    </lineage>
</organism>
<gene>
    <name evidence="1" type="ORF">Ga0074812_11389</name>
</gene>
<accession>A0A0S4QPM0</accession>
<evidence type="ECO:0000313" key="2">
    <source>
        <dbReference type="Proteomes" id="UP000198802"/>
    </source>
</evidence>
<dbReference type="EMBL" id="FAOZ01000013">
    <property type="protein sequence ID" value="CUU57591.1"/>
    <property type="molecule type" value="Genomic_DNA"/>
</dbReference>
<dbReference type="Proteomes" id="UP000198802">
    <property type="component" value="Unassembled WGS sequence"/>
</dbReference>
<reference evidence="2" key="1">
    <citation type="submission" date="2015-11" db="EMBL/GenBank/DDBJ databases">
        <authorList>
            <person name="Varghese N."/>
        </authorList>
    </citation>
    <scope>NUCLEOTIDE SEQUENCE [LARGE SCALE GENOMIC DNA]</scope>
    <source>
        <strain evidence="2">DSM 45899</strain>
    </source>
</reference>